<feature type="binding site" evidence="2">
    <location>
        <position position="97"/>
    </location>
    <ligand>
        <name>Mn(2+)</name>
        <dbReference type="ChEBI" id="CHEBI:29035"/>
        <label>2</label>
    </ligand>
</feature>
<feature type="binding site" evidence="2">
    <location>
        <position position="158"/>
    </location>
    <ligand>
        <name>Mn(2+)</name>
        <dbReference type="ChEBI" id="CHEBI:29035"/>
        <label>2</label>
    </ligand>
</feature>
<feature type="binding site" evidence="2">
    <location>
        <position position="353"/>
    </location>
    <ligand>
        <name>Mn(2+)</name>
        <dbReference type="ChEBI" id="CHEBI:29035"/>
        <label>2</label>
    </ligand>
</feature>
<proteinExistence type="predicted"/>
<dbReference type="PANTHER" id="PTHR11014:SF169">
    <property type="entry name" value="CLAN MH, FAMILY M20, PEPTIDASE T-LIKE METALLOPEPTIDASE"/>
    <property type="match status" value="1"/>
</dbReference>
<keyword evidence="5" id="KW-1185">Reference proteome</keyword>
<dbReference type="NCBIfam" id="TIGR01891">
    <property type="entry name" value="amidohydrolases"/>
    <property type="match status" value="1"/>
</dbReference>
<dbReference type="GO" id="GO:0016787">
    <property type="term" value="F:hydrolase activity"/>
    <property type="evidence" value="ECO:0007669"/>
    <property type="project" value="UniProtKB-KW"/>
</dbReference>
<dbReference type="Gene3D" id="3.30.70.360">
    <property type="match status" value="1"/>
</dbReference>
<reference evidence="4" key="1">
    <citation type="submission" date="2021-01" db="EMBL/GenBank/DDBJ databases">
        <title>Tabrizicola alba sp. nov. a motile alkaliphilic bacterium isolated from a soda lake.</title>
        <authorList>
            <person name="Szuroczki S."/>
            <person name="Abbaszade G."/>
            <person name="Schumann P."/>
            <person name="Toth E."/>
        </authorList>
    </citation>
    <scope>NUCLEOTIDE SEQUENCE</scope>
    <source>
        <strain evidence="4">DMG-N-6</strain>
    </source>
</reference>
<dbReference type="InterPro" id="IPR036264">
    <property type="entry name" value="Bact_exopeptidase_dim_dom"/>
</dbReference>
<dbReference type="SUPFAM" id="SSF53187">
    <property type="entry name" value="Zn-dependent exopeptidases"/>
    <property type="match status" value="1"/>
</dbReference>
<dbReference type="Proteomes" id="UP000648908">
    <property type="component" value="Unassembled WGS sequence"/>
</dbReference>
<comment type="caution">
    <text evidence="4">The sequence shown here is derived from an EMBL/GenBank/DDBJ whole genome shotgun (WGS) entry which is preliminary data.</text>
</comment>
<dbReference type="GO" id="GO:0046872">
    <property type="term" value="F:metal ion binding"/>
    <property type="evidence" value="ECO:0007669"/>
    <property type="project" value="UniProtKB-KW"/>
</dbReference>
<dbReference type="InterPro" id="IPR002933">
    <property type="entry name" value="Peptidase_M20"/>
</dbReference>
<evidence type="ECO:0000313" key="5">
    <source>
        <dbReference type="Proteomes" id="UP000648908"/>
    </source>
</evidence>
<keyword evidence="2" id="KW-0479">Metal-binding</keyword>
<feature type="domain" description="Peptidase M20 dimerisation" evidence="3">
    <location>
        <begin position="179"/>
        <end position="278"/>
    </location>
</feature>
<dbReference type="EMBL" id="JAESVN010000001">
    <property type="protein sequence ID" value="MBL4916032.1"/>
    <property type="molecule type" value="Genomic_DNA"/>
</dbReference>
<gene>
    <name evidence="4" type="ORF">JL811_02255</name>
</gene>
<evidence type="ECO:0000313" key="4">
    <source>
        <dbReference type="EMBL" id="MBL4916032.1"/>
    </source>
</evidence>
<dbReference type="Gene3D" id="3.40.630.10">
    <property type="entry name" value="Zn peptidases"/>
    <property type="match status" value="1"/>
</dbReference>
<dbReference type="Pfam" id="PF01546">
    <property type="entry name" value="Peptidase_M20"/>
    <property type="match status" value="1"/>
</dbReference>
<keyword evidence="1" id="KW-0378">Hydrolase</keyword>
<sequence length="380" mass="39058">MTETDLAEIRAFRHDLHRHPEVSGAESKTAARVLAHLAPTRPDHVLTGLGGHGVALAYDMAAPGPTVMIRAELDALPITELSEAPHASSLPGTGHLCGHDGHMAILAATARLIRRHPPARGRVLLLFQPAEETGAGAAAVLADLAFGGVAPDWALSLHNMPGLPRGAALLAEGPANCASMGLRLSFGGKTAHAAQPETGLSPATALARLIPALTALGPGGAMGPDFRLVTITHARLGEPAFGIAPGEAELWATLRSRDDGPMAALLAEATALAQAAAEADGLTLEISHHDVFAACANHPQATAVLEGAAQATGLALRTDGLPFRASEDFGRFAALCPSAMLFLGAGEGHPALHNPDYDFPDALIAEGAALFDHAIRQILD</sequence>
<dbReference type="PIRSF" id="PIRSF005962">
    <property type="entry name" value="Pept_M20D_amidohydro"/>
    <property type="match status" value="1"/>
</dbReference>
<name>A0A8K0VB58_9RHOB</name>
<dbReference type="AlphaFoldDB" id="A0A8K0VB58"/>
<evidence type="ECO:0000256" key="1">
    <source>
        <dbReference type="ARBA" id="ARBA00022801"/>
    </source>
</evidence>
<dbReference type="Pfam" id="PF07687">
    <property type="entry name" value="M20_dimer"/>
    <property type="match status" value="1"/>
</dbReference>
<protein>
    <submittedName>
        <fullName evidence="4">Amidohydrolase</fullName>
    </submittedName>
</protein>
<feature type="binding site" evidence="2">
    <location>
        <position position="132"/>
    </location>
    <ligand>
        <name>Mn(2+)</name>
        <dbReference type="ChEBI" id="CHEBI:29035"/>
        <label>2</label>
    </ligand>
</feature>
<comment type="cofactor">
    <cofactor evidence="2">
        <name>Mn(2+)</name>
        <dbReference type="ChEBI" id="CHEBI:29035"/>
    </cofactor>
    <text evidence="2">The Mn(2+) ion enhances activity.</text>
</comment>
<accession>A0A8K0VB58</accession>
<dbReference type="InterPro" id="IPR011650">
    <property type="entry name" value="Peptidase_M20_dimer"/>
</dbReference>
<organism evidence="4 5">
    <name type="scientific">Szabonella alba</name>
    <dbReference type="NCBI Taxonomy" id="2804194"/>
    <lineage>
        <taxon>Bacteria</taxon>
        <taxon>Pseudomonadati</taxon>
        <taxon>Pseudomonadota</taxon>
        <taxon>Alphaproteobacteria</taxon>
        <taxon>Rhodobacterales</taxon>
        <taxon>Paracoccaceae</taxon>
        <taxon>Szabonella</taxon>
    </lineage>
</organism>
<evidence type="ECO:0000259" key="3">
    <source>
        <dbReference type="Pfam" id="PF07687"/>
    </source>
</evidence>
<feature type="binding site" evidence="2">
    <location>
        <position position="99"/>
    </location>
    <ligand>
        <name>Mn(2+)</name>
        <dbReference type="ChEBI" id="CHEBI:29035"/>
        <label>2</label>
    </ligand>
</feature>
<dbReference type="SUPFAM" id="SSF55031">
    <property type="entry name" value="Bacterial exopeptidase dimerisation domain"/>
    <property type="match status" value="1"/>
</dbReference>
<dbReference type="InterPro" id="IPR017439">
    <property type="entry name" value="Amidohydrolase"/>
</dbReference>
<dbReference type="PANTHER" id="PTHR11014">
    <property type="entry name" value="PEPTIDASE M20 FAMILY MEMBER"/>
    <property type="match status" value="1"/>
</dbReference>
<evidence type="ECO:0000256" key="2">
    <source>
        <dbReference type="PIRSR" id="PIRSR005962-1"/>
    </source>
</evidence>
<keyword evidence="2" id="KW-0464">Manganese</keyword>